<accession>A0ABY5S0M9</accession>
<dbReference type="SUPFAM" id="SSF81301">
    <property type="entry name" value="Nucleotidyltransferase"/>
    <property type="match status" value="1"/>
</dbReference>
<proteinExistence type="predicted"/>
<keyword evidence="4" id="KW-1185">Reference proteome</keyword>
<evidence type="ECO:0000313" key="4">
    <source>
        <dbReference type="Proteomes" id="UP001057877"/>
    </source>
</evidence>
<evidence type="ECO:0000313" key="3">
    <source>
        <dbReference type="EMBL" id="UVI27397.1"/>
    </source>
</evidence>
<dbReference type="Proteomes" id="UP001057877">
    <property type="component" value="Chromosome"/>
</dbReference>
<sequence length="292" mass="33744">MWYYINSKKLIIEIDNGAILMLIPSFENETLYRTLTLFVKDIRAILNRKLRSIYLYGSALQNDLSPGYGDLDFLVVIGEDLSQNEIELLNKQRVDYRTSPPIRTVDRQISNLYTDMLEGAFLTINMLSGGKGRGLWWGTKSESVWTENQLDLFTLYTIREQSILLYGEPHQDNIPSYSREEFISFLKEYATCMRKYGKGNSLHSVDWLLLASKFIAWWQEGIILSKSQAADWGLLHLSGGWKANLQRCKKLRKDPSMATLLEYSEWLSNLEPAIIEASHDLDRILEKSDPLK</sequence>
<evidence type="ECO:0000259" key="2">
    <source>
        <dbReference type="Pfam" id="PF13427"/>
    </source>
</evidence>
<dbReference type="InterPro" id="IPR025184">
    <property type="entry name" value="AadA_C"/>
</dbReference>
<organism evidence="3 4">
    <name type="scientific">Paenibacillus spongiae</name>
    <dbReference type="NCBI Taxonomy" id="2909671"/>
    <lineage>
        <taxon>Bacteria</taxon>
        <taxon>Bacillati</taxon>
        <taxon>Bacillota</taxon>
        <taxon>Bacilli</taxon>
        <taxon>Bacillales</taxon>
        <taxon>Paenibacillaceae</taxon>
        <taxon>Paenibacillus</taxon>
    </lineage>
</organism>
<dbReference type="RefSeq" id="WP_258383483.1">
    <property type="nucleotide sequence ID" value="NZ_CP091430.1"/>
</dbReference>
<keyword evidence="1" id="KW-0808">Transferase</keyword>
<dbReference type="Pfam" id="PF13427">
    <property type="entry name" value="AadA_C"/>
    <property type="match status" value="1"/>
</dbReference>
<reference evidence="3" key="1">
    <citation type="submission" date="2022-01" db="EMBL/GenBank/DDBJ databases">
        <title>Paenibacillus spongiae sp. nov., isolated from marine sponge.</title>
        <authorList>
            <person name="Li Z."/>
            <person name="Zhang M."/>
        </authorList>
    </citation>
    <scope>NUCLEOTIDE SEQUENCE</scope>
    <source>
        <strain evidence="3">PHS-Z3</strain>
    </source>
</reference>
<dbReference type="EMBL" id="CP091430">
    <property type="protein sequence ID" value="UVI27397.1"/>
    <property type="molecule type" value="Genomic_DNA"/>
</dbReference>
<protein>
    <submittedName>
        <fullName evidence="3">DUF4111 domain-containing protein</fullName>
    </submittedName>
</protein>
<feature type="domain" description="Adenylyltransferase AadA C-terminal" evidence="2">
    <location>
        <begin position="208"/>
        <end position="254"/>
    </location>
</feature>
<gene>
    <name evidence="3" type="ORF">L1F29_18155</name>
</gene>
<dbReference type="InterPro" id="IPR043519">
    <property type="entry name" value="NT_sf"/>
</dbReference>
<evidence type="ECO:0000256" key="1">
    <source>
        <dbReference type="ARBA" id="ARBA00022679"/>
    </source>
</evidence>
<name>A0ABY5S0M9_9BACL</name>